<dbReference type="PANTHER" id="PTHR43297">
    <property type="entry name" value="OLIGOPEPTIDE TRANSPORT ATP-BINDING PROTEIN APPD"/>
    <property type="match status" value="1"/>
</dbReference>
<dbReference type="InterPro" id="IPR003593">
    <property type="entry name" value="AAA+_ATPase"/>
</dbReference>
<dbReference type="PANTHER" id="PTHR43297:SF14">
    <property type="entry name" value="ATPASE AAA-TYPE CORE DOMAIN-CONTAINING PROTEIN"/>
    <property type="match status" value="1"/>
</dbReference>
<dbReference type="Gene3D" id="3.40.50.300">
    <property type="entry name" value="P-loop containing nucleotide triphosphate hydrolases"/>
    <property type="match status" value="1"/>
</dbReference>
<dbReference type="Pfam" id="PF00005">
    <property type="entry name" value="ABC_tran"/>
    <property type="match status" value="1"/>
</dbReference>
<dbReference type="PROSITE" id="PS50893">
    <property type="entry name" value="ABC_TRANSPORTER_2"/>
    <property type="match status" value="1"/>
</dbReference>
<keyword evidence="8" id="KW-1278">Translocase</keyword>
<dbReference type="RefSeq" id="WP_060599987.1">
    <property type="nucleotide sequence ID" value="NZ_BBWQ01000001.1"/>
</dbReference>
<evidence type="ECO:0000259" key="10">
    <source>
        <dbReference type="PROSITE" id="PS50893"/>
    </source>
</evidence>
<evidence type="ECO:0000256" key="5">
    <source>
        <dbReference type="ARBA" id="ARBA00022519"/>
    </source>
</evidence>
<proteinExistence type="inferred from homology"/>
<evidence type="ECO:0000256" key="8">
    <source>
        <dbReference type="ARBA" id="ARBA00022967"/>
    </source>
</evidence>
<dbReference type="InterPro" id="IPR017871">
    <property type="entry name" value="ABC_transporter-like_CS"/>
</dbReference>
<dbReference type="SMART" id="SM00382">
    <property type="entry name" value="AAA"/>
    <property type="match status" value="1"/>
</dbReference>
<reference evidence="11" key="1">
    <citation type="journal article" date="2015" name="Proc. Natl. Acad. Sci. U.S.A.">
        <title>Bacterial clade with the ribosomal RNA operon on a small plasmid rather than the chromosome.</title>
        <authorList>
            <person name="Anda M."/>
            <person name="Ohtsubo Y."/>
            <person name="Okubo T."/>
            <person name="Sugawara M."/>
            <person name="Nagata Y."/>
            <person name="Tsuda M."/>
            <person name="Minamisawa K."/>
            <person name="Mitsui H."/>
        </authorList>
    </citation>
    <scope>NUCLEOTIDE SEQUENCE</scope>
    <source>
        <strain evidence="11">DSM 21988</strain>
    </source>
</reference>
<evidence type="ECO:0000256" key="1">
    <source>
        <dbReference type="ARBA" id="ARBA00004417"/>
    </source>
</evidence>
<keyword evidence="4" id="KW-1003">Cell membrane</keyword>
<comment type="similarity">
    <text evidence="2">Belongs to the ABC transporter superfamily.</text>
</comment>
<dbReference type="SUPFAM" id="SSF52540">
    <property type="entry name" value="P-loop containing nucleoside triphosphate hydrolases"/>
    <property type="match status" value="1"/>
</dbReference>
<evidence type="ECO:0000256" key="9">
    <source>
        <dbReference type="ARBA" id="ARBA00023136"/>
    </source>
</evidence>
<organism evidence="11">
    <name type="scientific">Aureimonas altamirensis</name>
    <dbReference type="NCBI Taxonomy" id="370622"/>
    <lineage>
        <taxon>Bacteria</taxon>
        <taxon>Pseudomonadati</taxon>
        <taxon>Pseudomonadota</taxon>
        <taxon>Alphaproteobacteria</taxon>
        <taxon>Hyphomicrobiales</taxon>
        <taxon>Aurantimonadaceae</taxon>
        <taxon>Aureimonas</taxon>
    </lineage>
</organism>
<dbReference type="EMBL" id="LC066370">
    <property type="protein sequence ID" value="BAT25658.1"/>
    <property type="molecule type" value="Genomic_DNA"/>
</dbReference>
<accession>A0A0P0YWA3</accession>
<evidence type="ECO:0000313" key="11">
    <source>
        <dbReference type="EMBL" id="BAT25658.1"/>
    </source>
</evidence>
<comment type="subcellular location">
    <subcellularLocation>
        <location evidence="1">Cell inner membrane</location>
        <topology evidence="1">Peripheral membrane protein</topology>
    </subcellularLocation>
</comment>
<dbReference type="GO" id="GO:0005524">
    <property type="term" value="F:ATP binding"/>
    <property type="evidence" value="ECO:0007669"/>
    <property type="project" value="UniProtKB-KW"/>
</dbReference>
<protein>
    <submittedName>
        <fullName evidence="11">ABC transporter</fullName>
    </submittedName>
</protein>
<evidence type="ECO:0000256" key="7">
    <source>
        <dbReference type="ARBA" id="ARBA00022840"/>
    </source>
</evidence>
<keyword evidence="7" id="KW-0067">ATP-binding</keyword>
<evidence type="ECO:0000256" key="6">
    <source>
        <dbReference type="ARBA" id="ARBA00022741"/>
    </source>
</evidence>
<keyword evidence="6" id="KW-0547">Nucleotide-binding</keyword>
<dbReference type="InterPro" id="IPR003439">
    <property type="entry name" value="ABC_transporter-like_ATP-bd"/>
</dbReference>
<keyword evidence="5" id="KW-0997">Cell inner membrane</keyword>
<dbReference type="InterPro" id="IPR027417">
    <property type="entry name" value="P-loop_NTPase"/>
</dbReference>
<dbReference type="GO" id="GO:0016887">
    <property type="term" value="F:ATP hydrolysis activity"/>
    <property type="evidence" value="ECO:0007669"/>
    <property type="project" value="InterPro"/>
</dbReference>
<dbReference type="PROSITE" id="PS00211">
    <property type="entry name" value="ABC_TRANSPORTER_1"/>
    <property type="match status" value="1"/>
</dbReference>
<keyword evidence="3" id="KW-0813">Transport</keyword>
<sequence>MIEAQELAIHMDGRPLVSGLSFTVERGQIVALAGESGIGKSLIAAALVGMLPGGAQRSGTLVLDGEAMTDARLRAIRGRRIALAPQPLSSLDPSACIGDQFRWAARRAGLAGMARKAAGAASLARLGLAEETCDLYPHHLSGGMARRIILGIATVGRPQVLIVDEPTSGLDGASIGHVAGDLRRLASEGCALIVITHDLVFASGVADAIAVLSPGGFAAPMPASAFTADGAEIPDAHARRLWRATPANGMTIDA</sequence>
<evidence type="ECO:0000256" key="3">
    <source>
        <dbReference type="ARBA" id="ARBA00022448"/>
    </source>
</evidence>
<feature type="domain" description="ABC transporter" evidence="10">
    <location>
        <begin position="2"/>
        <end position="239"/>
    </location>
</feature>
<evidence type="ECO:0000256" key="2">
    <source>
        <dbReference type="ARBA" id="ARBA00005417"/>
    </source>
</evidence>
<evidence type="ECO:0000256" key="4">
    <source>
        <dbReference type="ARBA" id="ARBA00022475"/>
    </source>
</evidence>
<dbReference type="InterPro" id="IPR050388">
    <property type="entry name" value="ABC_Ni/Peptide_Import"/>
</dbReference>
<name>A0A0P0YWA3_9HYPH</name>
<dbReference type="AlphaFoldDB" id="A0A0P0YWA3"/>
<dbReference type="GO" id="GO:0005886">
    <property type="term" value="C:plasma membrane"/>
    <property type="evidence" value="ECO:0007669"/>
    <property type="project" value="UniProtKB-SubCell"/>
</dbReference>
<keyword evidence="9" id="KW-0472">Membrane</keyword>